<dbReference type="RefSeq" id="XP_629947.1">
    <property type="nucleotide sequence ID" value="XM_629945.1"/>
</dbReference>
<dbReference type="InParanoid" id="Q54E40"/>
<dbReference type="OMA" id="NNNWFAS"/>
<dbReference type="PROSITE" id="PS50206">
    <property type="entry name" value="RHODANESE_3"/>
    <property type="match status" value="2"/>
</dbReference>
<dbReference type="GO" id="GO:0005739">
    <property type="term" value="C:mitochondrion"/>
    <property type="evidence" value="ECO:0000318"/>
    <property type="project" value="GO_Central"/>
</dbReference>
<dbReference type="SMART" id="SM00450">
    <property type="entry name" value="RHOD"/>
    <property type="match status" value="2"/>
</dbReference>
<evidence type="ECO:0000256" key="1">
    <source>
        <dbReference type="ARBA" id="ARBA00022679"/>
    </source>
</evidence>
<dbReference type="FunCoup" id="Q54E40">
    <property type="interactions" value="589"/>
</dbReference>
<dbReference type="SMR" id="Q54E40"/>
<dbReference type="InterPro" id="IPR036873">
    <property type="entry name" value="Rhodanese-like_dom_sf"/>
</dbReference>
<dbReference type="CDD" id="cd01449">
    <property type="entry name" value="TST_Repeat_2"/>
    <property type="match status" value="1"/>
</dbReference>
<dbReference type="Pfam" id="PF00581">
    <property type="entry name" value="Rhodanese"/>
    <property type="match status" value="2"/>
</dbReference>
<dbReference type="PRO" id="PR:Q54E40"/>
<keyword evidence="2" id="KW-0677">Repeat</keyword>
<gene>
    <name evidence="5" type="ORF">DDB_G0291816</name>
</gene>
<dbReference type="PANTHER" id="PTHR11364">
    <property type="entry name" value="THIOSULFATE SULFERTANSFERASE"/>
    <property type="match status" value="1"/>
</dbReference>
<sequence>MLKSLIININKSSVTSNNISKFSKVNQINRYFSSKMTNVGDRSKLFVSPKWLKENQNNVKIVDASWFMAHEKRDPRKEFVDKHIKSAKLFDIDEICDKTVSLPHNLPSEQVFEKEMKRLGITNDDHIIIYDTRAQYVASARVWWTFLIFGHSASKVSLLEGGLPAWEREGYPVQSGPIENSNNDESKTYKSTFNNDLVKNKQDILSNLQSKEYQLIDARSADRFWGRVDEPRPGLLRGHIPNSLNIPWTDLIEPVANGGHGGFIPNDKVLTTFKEKGVDLSSKIATTCGSGTTAAVLSLGLYKLGYPLAPIYDGSWSEWGLPVNKLPTSCSNN</sequence>
<dbReference type="PhylomeDB" id="Q54E40"/>
<accession>Q54E40</accession>
<dbReference type="PROSITE" id="PS00683">
    <property type="entry name" value="RHODANESE_2"/>
    <property type="match status" value="1"/>
</dbReference>
<dbReference type="dictyBase" id="DDB_G0291816"/>
<dbReference type="FunFam" id="3.40.250.10:FF:000001">
    <property type="entry name" value="Sulfurtransferase"/>
    <property type="match status" value="1"/>
</dbReference>
<dbReference type="SUPFAM" id="SSF52821">
    <property type="entry name" value="Rhodanese/Cell cycle control phosphatase"/>
    <property type="match status" value="2"/>
</dbReference>
<organism evidence="5 6">
    <name type="scientific">Dictyostelium discoideum</name>
    <name type="common">Social amoeba</name>
    <dbReference type="NCBI Taxonomy" id="44689"/>
    <lineage>
        <taxon>Eukaryota</taxon>
        <taxon>Amoebozoa</taxon>
        <taxon>Evosea</taxon>
        <taxon>Eumycetozoa</taxon>
        <taxon>Dictyostelia</taxon>
        <taxon>Dictyosteliales</taxon>
        <taxon>Dictyosteliaceae</taxon>
        <taxon>Dictyostelium</taxon>
    </lineage>
</organism>
<dbReference type="AlphaFoldDB" id="Q54E40"/>
<feature type="domain" description="Rhodanese" evidence="4">
    <location>
        <begin position="209"/>
        <end position="325"/>
    </location>
</feature>
<dbReference type="PANTHER" id="PTHR11364:SF27">
    <property type="entry name" value="SULFURTRANSFERASE"/>
    <property type="match status" value="1"/>
</dbReference>
<dbReference type="VEuPathDB" id="AmoebaDB:DDB_G0291816"/>
<feature type="domain" description="Rhodanese" evidence="4">
    <location>
        <begin position="55"/>
        <end position="175"/>
    </location>
</feature>
<evidence type="ECO:0000313" key="6">
    <source>
        <dbReference type="Proteomes" id="UP000002195"/>
    </source>
</evidence>
<name>Q54E40_DICDI</name>
<dbReference type="InterPro" id="IPR001763">
    <property type="entry name" value="Rhodanese-like_dom"/>
</dbReference>
<dbReference type="eggNOG" id="KOG1529">
    <property type="taxonomic scope" value="Eukaryota"/>
</dbReference>
<keyword evidence="6" id="KW-1185">Reference proteome</keyword>
<evidence type="ECO:0000259" key="4">
    <source>
        <dbReference type="PROSITE" id="PS50206"/>
    </source>
</evidence>
<reference evidence="5 6" key="1">
    <citation type="journal article" date="2005" name="Nature">
        <title>The genome of the social amoeba Dictyostelium discoideum.</title>
        <authorList>
            <consortium name="The Dictyostelium discoideum Sequencing Consortium"/>
            <person name="Eichinger L."/>
            <person name="Pachebat J.A."/>
            <person name="Glockner G."/>
            <person name="Rajandream M.A."/>
            <person name="Sucgang R."/>
            <person name="Berriman M."/>
            <person name="Song J."/>
            <person name="Olsen R."/>
            <person name="Szafranski K."/>
            <person name="Xu Q."/>
            <person name="Tunggal B."/>
            <person name="Kummerfeld S."/>
            <person name="Madera M."/>
            <person name="Konfortov B.A."/>
            <person name="Rivero F."/>
            <person name="Bankier A.T."/>
            <person name="Lehmann R."/>
            <person name="Hamlin N."/>
            <person name="Davies R."/>
            <person name="Gaudet P."/>
            <person name="Fey P."/>
            <person name="Pilcher K."/>
            <person name="Chen G."/>
            <person name="Saunders D."/>
            <person name="Sodergren E."/>
            <person name="Davis P."/>
            <person name="Kerhornou A."/>
            <person name="Nie X."/>
            <person name="Hall N."/>
            <person name="Anjard C."/>
            <person name="Hemphill L."/>
            <person name="Bason N."/>
            <person name="Farbrother P."/>
            <person name="Desany B."/>
            <person name="Just E."/>
            <person name="Morio T."/>
            <person name="Rost R."/>
            <person name="Churcher C."/>
            <person name="Cooper J."/>
            <person name="Haydock S."/>
            <person name="van Driessche N."/>
            <person name="Cronin A."/>
            <person name="Goodhead I."/>
            <person name="Muzny D."/>
            <person name="Mourier T."/>
            <person name="Pain A."/>
            <person name="Lu M."/>
            <person name="Harper D."/>
            <person name="Lindsay R."/>
            <person name="Hauser H."/>
            <person name="James K."/>
            <person name="Quiles M."/>
            <person name="Madan Babu M."/>
            <person name="Saito T."/>
            <person name="Buchrieser C."/>
            <person name="Wardroper A."/>
            <person name="Felder M."/>
            <person name="Thangavelu M."/>
            <person name="Johnson D."/>
            <person name="Knights A."/>
            <person name="Loulseged H."/>
            <person name="Mungall K."/>
            <person name="Oliver K."/>
            <person name="Price C."/>
            <person name="Quail M.A."/>
            <person name="Urushihara H."/>
            <person name="Hernandez J."/>
            <person name="Rabbinowitsch E."/>
            <person name="Steffen D."/>
            <person name="Sanders M."/>
            <person name="Ma J."/>
            <person name="Kohara Y."/>
            <person name="Sharp S."/>
            <person name="Simmonds M."/>
            <person name="Spiegler S."/>
            <person name="Tivey A."/>
            <person name="Sugano S."/>
            <person name="White B."/>
            <person name="Walker D."/>
            <person name="Woodward J."/>
            <person name="Winckler T."/>
            <person name="Tanaka Y."/>
            <person name="Shaulsky G."/>
            <person name="Schleicher M."/>
            <person name="Weinstock G."/>
            <person name="Rosenthal A."/>
            <person name="Cox E.C."/>
            <person name="Chisholm R.L."/>
            <person name="Gibbs R."/>
            <person name="Loomis W.F."/>
            <person name="Platzer M."/>
            <person name="Kay R.R."/>
            <person name="Williams J."/>
            <person name="Dear P.H."/>
            <person name="Noegel A.A."/>
            <person name="Barrell B."/>
            <person name="Kuspa A."/>
        </authorList>
    </citation>
    <scope>NUCLEOTIDE SEQUENCE [LARGE SCALE GENOMIC DNA]</scope>
    <source>
        <strain evidence="5 6">AX4</strain>
    </source>
</reference>
<dbReference type="InterPro" id="IPR001307">
    <property type="entry name" value="Thiosulphate_STrfase_CS"/>
</dbReference>
<dbReference type="GeneID" id="8628353"/>
<dbReference type="InterPro" id="IPR045078">
    <property type="entry name" value="TST/MPST-like"/>
</dbReference>
<comment type="caution">
    <text evidence="5">The sequence shown here is derived from an EMBL/GenBank/DDBJ whole genome shotgun (WGS) entry which is preliminary data.</text>
</comment>
<dbReference type="HOGENOM" id="CLU_031618_3_2_1"/>
<dbReference type="FunFam" id="3.40.250.10:FF:000178">
    <property type="entry name" value="Sulfurtransferase"/>
    <property type="match status" value="1"/>
</dbReference>
<protein>
    <recommendedName>
        <fullName evidence="3">Sulfurtransferase</fullName>
    </recommendedName>
</protein>
<evidence type="ECO:0000313" key="5">
    <source>
        <dbReference type="EMBL" id="EAL61529.1"/>
    </source>
</evidence>
<dbReference type="GO" id="GO:0016784">
    <property type="term" value="F:3-mercaptopyruvate sulfurtransferase activity"/>
    <property type="evidence" value="ECO:0000318"/>
    <property type="project" value="GO_Central"/>
</dbReference>
<dbReference type="EMBL" id="AAFI02000185">
    <property type="protein sequence ID" value="EAL61529.1"/>
    <property type="molecule type" value="Genomic_DNA"/>
</dbReference>
<dbReference type="STRING" id="44689.Q54E40"/>
<dbReference type="Proteomes" id="UP000002195">
    <property type="component" value="Unassembled WGS sequence"/>
</dbReference>
<dbReference type="PaxDb" id="44689-DDB0184083"/>
<dbReference type="Gene3D" id="3.40.250.10">
    <property type="entry name" value="Rhodanese-like domain"/>
    <property type="match status" value="2"/>
</dbReference>
<dbReference type="GO" id="GO:0004792">
    <property type="term" value="F:thiosulfate-cyanide sulfurtransferase activity"/>
    <property type="evidence" value="ECO:0000318"/>
    <property type="project" value="GO_Central"/>
</dbReference>
<keyword evidence="1 3" id="KW-0808">Transferase</keyword>
<dbReference type="CDD" id="cd01448">
    <property type="entry name" value="TST_Repeat_1"/>
    <property type="match status" value="1"/>
</dbReference>
<evidence type="ECO:0000256" key="3">
    <source>
        <dbReference type="RuleBase" id="RU000507"/>
    </source>
</evidence>
<dbReference type="Reactome" id="R-DDI-1614558">
    <property type="pathway name" value="Degradation of cysteine and homocysteine"/>
</dbReference>
<evidence type="ECO:0000256" key="2">
    <source>
        <dbReference type="ARBA" id="ARBA00022737"/>
    </source>
</evidence>
<proteinExistence type="predicted"/>
<dbReference type="KEGG" id="ddi:DDB_G0291816"/>